<dbReference type="AlphaFoldDB" id="A0AA51N8Y4"/>
<keyword evidence="3" id="KW-1185">Reference proteome</keyword>
<dbReference type="Pfam" id="PF01909">
    <property type="entry name" value="NTP_transf_2"/>
    <property type="match status" value="1"/>
</dbReference>
<accession>A0AA51N8Y4</accession>
<name>A0AA51N8Y4_9BACT</name>
<dbReference type="RefSeq" id="WP_308347748.1">
    <property type="nucleotide sequence ID" value="NZ_CP129971.1"/>
</dbReference>
<dbReference type="KEGG" id="msaa:QYS49_36940"/>
<protein>
    <submittedName>
        <fullName evidence="2">Nucleotidyltransferase domain-containing protein</fullName>
    </submittedName>
</protein>
<gene>
    <name evidence="2" type="ORF">QYS49_36940</name>
</gene>
<dbReference type="SUPFAM" id="SSF81301">
    <property type="entry name" value="Nucleotidyltransferase"/>
    <property type="match status" value="1"/>
</dbReference>
<dbReference type="Proteomes" id="UP001230496">
    <property type="component" value="Chromosome"/>
</dbReference>
<evidence type="ECO:0000313" key="3">
    <source>
        <dbReference type="Proteomes" id="UP001230496"/>
    </source>
</evidence>
<proteinExistence type="predicted"/>
<evidence type="ECO:0000259" key="1">
    <source>
        <dbReference type="Pfam" id="PF01909"/>
    </source>
</evidence>
<sequence>MKKSNKYAKNGALIFGLGNSFIELIDQLKDLNKDPNIKFNWNKLLTAAIKGATVGTVVGFGIGSVRDYHNSQEKLINLNKHLRDLADSLALDKSSAEFINLNNSVNKIIKEFKNHFHKKIKGELIPHGSTEKGTALNDSYDIDIAIPFQSKSFPNNYKMYNEVYKYFDNRINTLNIVDIRKQKRSVGVCVEIKNKEYWIDFAPYKLSKNKSSGYLFVNKSGILFNNSTIQKTDLSILKKTKFTKVQKHLIVLLKNWKENEGLNLPSHFLEHLVKDAYRINKGNIPKSIDKKMIMILEHMANRLHIVRINGLENTNNKISESIDESDKQNVVDACKKIIRDYEYQPNSLIANFR</sequence>
<dbReference type="GO" id="GO:0016779">
    <property type="term" value="F:nucleotidyltransferase activity"/>
    <property type="evidence" value="ECO:0007669"/>
    <property type="project" value="InterPro"/>
</dbReference>
<evidence type="ECO:0000313" key="2">
    <source>
        <dbReference type="EMBL" id="WMN11031.1"/>
    </source>
</evidence>
<dbReference type="InterPro" id="IPR002934">
    <property type="entry name" value="Polymerase_NTP_transf_dom"/>
</dbReference>
<organism evidence="2 3">
    <name type="scientific">Marivirga salinarum</name>
    <dbReference type="NCBI Taxonomy" id="3059078"/>
    <lineage>
        <taxon>Bacteria</taxon>
        <taxon>Pseudomonadati</taxon>
        <taxon>Bacteroidota</taxon>
        <taxon>Cytophagia</taxon>
        <taxon>Cytophagales</taxon>
        <taxon>Marivirgaceae</taxon>
        <taxon>Marivirga</taxon>
    </lineage>
</organism>
<dbReference type="EMBL" id="CP129971">
    <property type="protein sequence ID" value="WMN11031.1"/>
    <property type="molecule type" value="Genomic_DNA"/>
</dbReference>
<reference evidence="2 3" key="1">
    <citation type="submission" date="2023-08" db="EMBL/GenBank/DDBJ databases">
        <title>Comparative genomics and taxonomic characterization of three novel marine species of genus Marivirga.</title>
        <authorList>
            <person name="Muhammad N."/>
            <person name="Kim S.-G."/>
        </authorList>
    </citation>
    <scope>NUCLEOTIDE SEQUENCE [LARGE SCALE GENOMIC DNA]</scope>
    <source>
        <strain evidence="2 3">BDSF4-3</strain>
    </source>
</reference>
<feature type="domain" description="Polymerase nucleotidyl transferase" evidence="1">
    <location>
        <begin position="106"/>
        <end position="171"/>
    </location>
</feature>
<dbReference type="InterPro" id="IPR043519">
    <property type="entry name" value="NT_sf"/>
</dbReference>
<dbReference type="Gene3D" id="3.30.460.10">
    <property type="entry name" value="Beta Polymerase, domain 2"/>
    <property type="match status" value="1"/>
</dbReference>